<evidence type="ECO:0000256" key="1">
    <source>
        <dbReference type="ARBA" id="ARBA00023027"/>
    </source>
</evidence>
<dbReference type="Pfam" id="PF01370">
    <property type="entry name" value="Epimerase"/>
    <property type="match status" value="1"/>
</dbReference>
<organism evidence="3">
    <name type="scientific">Hellea balneolensis</name>
    <dbReference type="NCBI Taxonomy" id="287478"/>
    <lineage>
        <taxon>Bacteria</taxon>
        <taxon>Pseudomonadati</taxon>
        <taxon>Pseudomonadota</taxon>
        <taxon>Alphaproteobacteria</taxon>
        <taxon>Maricaulales</taxon>
        <taxon>Robiginitomaculaceae</taxon>
        <taxon>Hellea</taxon>
    </lineage>
</organism>
<dbReference type="PANTHER" id="PTHR43574">
    <property type="entry name" value="EPIMERASE-RELATED"/>
    <property type="match status" value="1"/>
</dbReference>
<feature type="domain" description="NAD-dependent epimerase/dehydratase" evidence="2">
    <location>
        <begin position="3"/>
        <end position="249"/>
    </location>
</feature>
<comment type="caution">
    <text evidence="3">The sequence shown here is derived from an EMBL/GenBank/DDBJ whole genome shotgun (WGS) entry which is preliminary data.</text>
</comment>
<evidence type="ECO:0000313" key="3">
    <source>
        <dbReference type="EMBL" id="HHL43883.1"/>
    </source>
</evidence>
<dbReference type="InterPro" id="IPR036291">
    <property type="entry name" value="NAD(P)-bd_dom_sf"/>
</dbReference>
<name>A0A7C5R1T1_9PROT</name>
<gene>
    <name evidence="3" type="ORF">ENJ42_09705</name>
</gene>
<evidence type="ECO:0000259" key="2">
    <source>
        <dbReference type="Pfam" id="PF01370"/>
    </source>
</evidence>
<dbReference type="SUPFAM" id="SSF51735">
    <property type="entry name" value="NAD(P)-binding Rossmann-fold domains"/>
    <property type="match status" value="1"/>
</dbReference>
<sequence length="322" mass="35354">MIILVTGAAGFIGFHLCQTLLANGHQVVGVDNLNDYYDVRIKQGRLQELAGFNAFRFAHVDIAQEGELARAVNPDDVDVIVNLAAQAGVRYSIENPLAYVRSNLDGYVNVLEFARAAKNLKHLVYASSSSVYGDRGDGPFCEDDIVRSPASLYAATKISGEVLTDSYVHLYGIPATGLRFFTVYGAWGRPDMAYWIFTEKILSGEPITLFAAGEMSRDFTYIDDIVSALDTIVKTPPQGDHPHEIYNLGNSTPTPLMELVASVEAACGKQAQKIHLPKQPGDVNATFADISKAQKAFGYNPKTKIKDGIPVFVDWYRSFYNL</sequence>
<dbReference type="AlphaFoldDB" id="A0A7C5R1T1"/>
<dbReference type="InterPro" id="IPR001509">
    <property type="entry name" value="Epimerase_deHydtase"/>
</dbReference>
<accession>A0A7C5R1T1</accession>
<dbReference type="Proteomes" id="UP000885830">
    <property type="component" value="Unassembled WGS sequence"/>
</dbReference>
<dbReference type="EMBL" id="DRMJ01000509">
    <property type="protein sequence ID" value="HHL43883.1"/>
    <property type="molecule type" value="Genomic_DNA"/>
</dbReference>
<dbReference type="Gene3D" id="3.40.50.720">
    <property type="entry name" value="NAD(P)-binding Rossmann-like Domain"/>
    <property type="match status" value="1"/>
</dbReference>
<proteinExistence type="predicted"/>
<keyword evidence="1" id="KW-0520">NAD</keyword>
<reference evidence="3" key="1">
    <citation type="journal article" date="2020" name="mSystems">
        <title>Genome- and Community-Level Interaction Insights into Carbon Utilization and Element Cycling Functions of Hydrothermarchaeota in Hydrothermal Sediment.</title>
        <authorList>
            <person name="Zhou Z."/>
            <person name="Liu Y."/>
            <person name="Xu W."/>
            <person name="Pan J."/>
            <person name="Luo Z.H."/>
            <person name="Li M."/>
        </authorList>
    </citation>
    <scope>NUCLEOTIDE SEQUENCE [LARGE SCALE GENOMIC DNA]</scope>
    <source>
        <strain evidence="3">HyVt-485</strain>
    </source>
</reference>
<protein>
    <submittedName>
        <fullName evidence="3">NAD-dependent epimerase/dehydratase family protein</fullName>
    </submittedName>
</protein>
<dbReference type="PRINTS" id="PR01713">
    <property type="entry name" value="NUCEPIMERASE"/>
</dbReference>